<evidence type="ECO:0000313" key="3">
    <source>
        <dbReference type="Proteomes" id="UP001165667"/>
    </source>
</evidence>
<keyword evidence="1" id="KW-0472">Membrane</keyword>
<evidence type="ECO:0000256" key="1">
    <source>
        <dbReference type="SAM" id="Phobius"/>
    </source>
</evidence>
<reference evidence="2" key="1">
    <citation type="submission" date="2022-05" db="EMBL/GenBank/DDBJ databases">
        <authorList>
            <person name="Pankratov T."/>
        </authorList>
    </citation>
    <scope>NUCLEOTIDE SEQUENCE</scope>
    <source>
        <strain evidence="2">BP6-180914</strain>
    </source>
</reference>
<proteinExistence type="predicted"/>
<feature type="transmembrane region" description="Helical" evidence="1">
    <location>
        <begin position="120"/>
        <end position="139"/>
    </location>
</feature>
<dbReference type="EMBL" id="JAMOIM010000009">
    <property type="protein sequence ID" value="MCW6509385.1"/>
    <property type="molecule type" value="Genomic_DNA"/>
</dbReference>
<organism evidence="2 3">
    <name type="scientific">Lichenifustis flavocetrariae</name>
    <dbReference type="NCBI Taxonomy" id="2949735"/>
    <lineage>
        <taxon>Bacteria</taxon>
        <taxon>Pseudomonadati</taxon>
        <taxon>Pseudomonadota</taxon>
        <taxon>Alphaproteobacteria</taxon>
        <taxon>Hyphomicrobiales</taxon>
        <taxon>Lichenihabitantaceae</taxon>
        <taxon>Lichenifustis</taxon>
    </lineage>
</organism>
<dbReference type="AlphaFoldDB" id="A0AA41Z2Y0"/>
<comment type="caution">
    <text evidence="2">The sequence shown here is derived from an EMBL/GenBank/DDBJ whole genome shotgun (WGS) entry which is preliminary data.</text>
</comment>
<protein>
    <recommendedName>
        <fullName evidence="4">PEP-CTERM sorting domain-containing protein</fullName>
    </recommendedName>
</protein>
<gene>
    <name evidence="2" type="ORF">M8523_15285</name>
</gene>
<sequence>MRSTQTTDISASGNYLSTGTGTITLTFSTPETSLALLWGSIDQGNSITFDNGDTLTGAQVQTTTAGFVSNGFQGPGGSAYVVAVSDTPFTTVSFSSSSPSFEFAGVVASGGTISTVPLPAAAPMFGAGLLALAGLSYGTKRRATSKGKKLAATPLIAADPI</sequence>
<evidence type="ECO:0000313" key="2">
    <source>
        <dbReference type="EMBL" id="MCW6509385.1"/>
    </source>
</evidence>
<keyword evidence="3" id="KW-1185">Reference proteome</keyword>
<dbReference type="Proteomes" id="UP001165667">
    <property type="component" value="Unassembled WGS sequence"/>
</dbReference>
<keyword evidence="1" id="KW-0812">Transmembrane</keyword>
<evidence type="ECO:0008006" key="4">
    <source>
        <dbReference type="Google" id="ProtNLM"/>
    </source>
</evidence>
<dbReference type="RefSeq" id="WP_282585749.1">
    <property type="nucleotide sequence ID" value="NZ_JAMOIM010000009.1"/>
</dbReference>
<accession>A0AA41Z2Y0</accession>
<keyword evidence="1" id="KW-1133">Transmembrane helix</keyword>
<name>A0AA41Z2Y0_9HYPH</name>